<keyword evidence="4 6" id="KW-1133">Transmembrane helix</keyword>
<evidence type="ECO:0000256" key="1">
    <source>
        <dbReference type="ARBA" id="ARBA00004370"/>
    </source>
</evidence>
<proteinExistence type="inferred from homology"/>
<reference evidence="9" key="2">
    <citation type="submission" date="2014-07" db="EMBL/GenBank/DDBJ databases">
        <authorList>
            <person name="Hull J."/>
        </authorList>
    </citation>
    <scope>NUCLEOTIDE SEQUENCE</scope>
</reference>
<dbReference type="PANTHER" id="PTHR12770:SF31">
    <property type="entry name" value="RUS FAMILY MEMBER 1"/>
    <property type="match status" value="1"/>
</dbReference>
<protein>
    <submittedName>
        <fullName evidence="10">UPF0420 protein C16orf58</fullName>
    </submittedName>
</protein>
<keyword evidence="3 6" id="KW-0812">Transmembrane</keyword>
<comment type="subcellular location">
    <subcellularLocation>
        <location evidence="1">Membrane</location>
    </subcellularLocation>
</comment>
<dbReference type="EMBL" id="GDHC01016033">
    <property type="protein sequence ID" value="JAQ02596.1"/>
    <property type="molecule type" value="Transcribed_RNA"/>
</dbReference>
<name>A0A0A9Z6W1_LYGHE</name>
<keyword evidence="5 6" id="KW-0472">Membrane</keyword>
<reference evidence="10" key="3">
    <citation type="journal article" date="2016" name="Gigascience">
        <title>De novo construction of an expanded transcriptome assembly for the western tarnished plant bug, Lygus hesperus.</title>
        <authorList>
            <person name="Tassone E.E."/>
            <person name="Geib S.M."/>
            <person name="Hall B."/>
            <person name="Fabrick J.A."/>
            <person name="Brent C.S."/>
            <person name="Hull J.J."/>
        </authorList>
    </citation>
    <scope>NUCLEOTIDE SEQUENCE</scope>
</reference>
<gene>
    <name evidence="10" type="primary">CP058</name>
    <name evidence="9" type="ORF">CM83_39303</name>
    <name evidence="10" type="ORF">g.39871</name>
</gene>
<dbReference type="InterPro" id="IPR006968">
    <property type="entry name" value="RUS_fam"/>
</dbReference>
<evidence type="ECO:0000313" key="9">
    <source>
        <dbReference type="EMBL" id="JAG39601.1"/>
    </source>
</evidence>
<dbReference type="PANTHER" id="PTHR12770">
    <property type="entry name" value="RUS1 FAMILY PROTEIN C16ORF58"/>
    <property type="match status" value="1"/>
</dbReference>
<feature type="transmembrane region" description="Helical" evidence="6">
    <location>
        <begin position="237"/>
        <end position="262"/>
    </location>
</feature>
<feature type="domain" description="Protein root UVB sensitive/RUS" evidence="7">
    <location>
        <begin position="59"/>
        <end position="292"/>
    </location>
</feature>
<feature type="domain" description="Root UVB sensitive protein C-terminal" evidence="8">
    <location>
        <begin position="297"/>
        <end position="477"/>
    </location>
</feature>
<dbReference type="Pfam" id="PF24160">
    <property type="entry name" value="UVB_sens_C"/>
    <property type="match status" value="1"/>
</dbReference>
<evidence type="ECO:0000256" key="3">
    <source>
        <dbReference type="ARBA" id="ARBA00022692"/>
    </source>
</evidence>
<dbReference type="GO" id="GO:0016020">
    <property type="term" value="C:membrane"/>
    <property type="evidence" value="ECO:0007669"/>
    <property type="project" value="UniProtKB-SubCell"/>
</dbReference>
<sequence>MFFQHTEPVKPPLSNSSVPVLVSESDGNPVNEIVYIKFPDKNEILRLNSSLKPRKKFLKKCSDIVKDVFLPFGYPESVSDDYTEYQIWDTLQACASTITGTLTTKVILQSVGVGNSEASAVSAAVTWILKDGTGMVSRILFAWLVGSGLDSECKKWRLFADAINDIAMCVELTILPLYSNYALQILCFSTSLKALVGVAGGATRAAITQHQAINQNMADVSAKDGSQETCVNLITSFMGLGIITMVTNMTVMWYVFIAMTLLHLYANYRAVKCLNFTFFNESRLASAIQDYLIAEQVPLPKEINRKESVFLFRGLNGKRLSGFNISIGHSLGELMSNSTLLPFQLQFLTHLYKDRKYIILVDSDKRQLHIGLVKTHKPTDLIEAYFHAVLIGMGSSILKTPSFIPSKSKQDSILSKLQCIVRTKSQLKLQTQIDLPLIMAIDQFASLYSTQFLAEAEIKGWDVGRTLLPVDKWRAEWSDDHTDIDVTKLKSS</sequence>
<comment type="similarity">
    <text evidence="2">Belongs to the RUS1 family.</text>
</comment>
<reference evidence="9" key="1">
    <citation type="journal article" date="2014" name="PLoS ONE">
        <title>Transcriptome-Based Identification of ABC Transporters in the Western Tarnished Plant Bug Lygus hesperus.</title>
        <authorList>
            <person name="Hull J.J."/>
            <person name="Chaney K."/>
            <person name="Geib S.M."/>
            <person name="Fabrick J.A."/>
            <person name="Brent C.S."/>
            <person name="Walsh D."/>
            <person name="Lavine L.C."/>
        </authorList>
    </citation>
    <scope>NUCLEOTIDE SEQUENCE</scope>
</reference>
<evidence type="ECO:0000259" key="7">
    <source>
        <dbReference type="Pfam" id="PF04884"/>
    </source>
</evidence>
<evidence type="ECO:0000259" key="8">
    <source>
        <dbReference type="Pfam" id="PF24160"/>
    </source>
</evidence>
<organism evidence="9">
    <name type="scientific">Lygus hesperus</name>
    <name type="common">Western plant bug</name>
    <dbReference type="NCBI Taxonomy" id="30085"/>
    <lineage>
        <taxon>Eukaryota</taxon>
        <taxon>Metazoa</taxon>
        <taxon>Ecdysozoa</taxon>
        <taxon>Arthropoda</taxon>
        <taxon>Hexapoda</taxon>
        <taxon>Insecta</taxon>
        <taxon>Pterygota</taxon>
        <taxon>Neoptera</taxon>
        <taxon>Paraneoptera</taxon>
        <taxon>Hemiptera</taxon>
        <taxon>Heteroptera</taxon>
        <taxon>Panheteroptera</taxon>
        <taxon>Cimicomorpha</taxon>
        <taxon>Miridae</taxon>
        <taxon>Mirini</taxon>
        <taxon>Lygus</taxon>
    </lineage>
</organism>
<dbReference type="InterPro" id="IPR055412">
    <property type="entry name" value="UVB_sens_C"/>
</dbReference>
<evidence type="ECO:0000256" key="6">
    <source>
        <dbReference type="SAM" id="Phobius"/>
    </source>
</evidence>
<accession>A0A0A9Z6W1</accession>
<dbReference type="AlphaFoldDB" id="A0A0A9Z6W1"/>
<dbReference type="InterPro" id="IPR054549">
    <property type="entry name" value="UVB_sens_RUS_dom"/>
</dbReference>
<evidence type="ECO:0000256" key="5">
    <source>
        <dbReference type="ARBA" id="ARBA00023136"/>
    </source>
</evidence>
<evidence type="ECO:0000256" key="4">
    <source>
        <dbReference type="ARBA" id="ARBA00022989"/>
    </source>
</evidence>
<evidence type="ECO:0000256" key="2">
    <source>
        <dbReference type="ARBA" id="ARBA00007558"/>
    </source>
</evidence>
<dbReference type="Pfam" id="PF04884">
    <property type="entry name" value="UVB_sens_prot"/>
    <property type="match status" value="1"/>
</dbReference>
<dbReference type="EMBL" id="GBHO01004003">
    <property type="protein sequence ID" value="JAG39601.1"/>
    <property type="molecule type" value="Transcribed_RNA"/>
</dbReference>
<evidence type="ECO:0000313" key="10">
    <source>
        <dbReference type="EMBL" id="JAQ02596.1"/>
    </source>
</evidence>